<keyword evidence="6" id="KW-1185">Reference proteome</keyword>
<dbReference type="InterPro" id="IPR000524">
    <property type="entry name" value="Tscrpt_reg_HTH_GntR"/>
</dbReference>
<dbReference type="InterPro" id="IPR036390">
    <property type="entry name" value="WH_DNA-bd_sf"/>
</dbReference>
<evidence type="ECO:0000256" key="1">
    <source>
        <dbReference type="ARBA" id="ARBA00023015"/>
    </source>
</evidence>
<protein>
    <submittedName>
        <fullName evidence="5">Transcriptional regulator, GntR family</fullName>
    </submittedName>
</protein>
<organism evidence="5 6">
    <name type="scientific">Paracoccus laeviglucosivorans</name>
    <dbReference type="NCBI Taxonomy" id="1197861"/>
    <lineage>
        <taxon>Bacteria</taxon>
        <taxon>Pseudomonadati</taxon>
        <taxon>Pseudomonadota</taxon>
        <taxon>Alphaproteobacteria</taxon>
        <taxon>Rhodobacterales</taxon>
        <taxon>Paracoccaceae</taxon>
        <taxon>Paracoccus</taxon>
    </lineage>
</organism>
<dbReference type="AlphaFoldDB" id="A0A521ERB5"/>
<reference evidence="5 6" key="1">
    <citation type="submission" date="2017-05" db="EMBL/GenBank/DDBJ databases">
        <authorList>
            <person name="Varghese N."/>
            <person name="Submissions S."/>
        </authorList>
    </citation>
    <scope>NUCLEOTIDE SEQUENCE [LARGE SCALE GENOMIC DNA]</scope>
    <source>
        <strain evidence="5 6">DSM 100094</strain>
    </source>
</reference>
<dbReference type="InterPro" id="IPR011711">
    <property type="entry name" value="GntR_C"/>
</dbReference>
<dbReference type="EMBL" id="FXTK01000015">
    <property type="protein sequence ID" value="SMO86479.1"/>
    <property type="molecule type" value="Genomic_DNA"/>
</dbReference>
<keyword evidence="2" id="KW-0238">DNA-binding</keyword>
<dbReference type="InterPro" id="IPR008920">
    <property type="entry name" value="TF_FadR/GntR_C"/>
</dbReference>
<evidence type="ECO:0000313" key="5">
    <source>
        <dbReference type="EMBL" id="SMO86479.1"/>
    </source>
</evidence>
<name>A0A521ERB5_9RHOB</name>
<dbReference type="GO" id="GO:0003700">
    <property type="term" value="F:DNA-binding transcription factor activity"/>
    <property type="evidence" value="ECO:0007669"/>
    <property type="project" value="InterPro"/>
</dbReference>
<dbReference type="CDD" id="cd07377">
    <property type="entry name" value="WHTH_GntR"/>
    <property type="match status" value="1"/>
</dbReference>
<dbReference type="PANTHER" id="PTHR43537:SF49">
    <property type="entry name" value="TRANSCRIPTIONAL REGULATORY PROTEIN"/>
    <property type="match status" value="1"/>
</dbReference>
<dbReference type="SUPFAM" id="SSF46785">
    <property type="entry name" value="Winged helix' DNA-binding domain"/>
    <property type="match status" value="1"/>
</dbReference>
<dbReference type="Gene3D" id="1.10.10.10">
    <property type="entry name" value="Winged helix-like DNA-binding domain superfamily/Winged helix DNA-binding domain"/>
    <property type="match status" value="1"/>
</dbReference>
<dbReference type="SMART" id="SM00895">
    <property type="entry name" value="FCD"/>
    <property type="match status" value="1"/>
</dbReference>
<dbReference type="Proteomes" id="UP000319014">
    <property type="component" value="Unassembled WGS sequence"/>
</dbReference>
<proteinExistence type="predicted"/>
<dbReference type="PROSITE" id="PS50949">
    <property type="entry name" value="HTH_GNTR"/>
    <property type="match status" value="1"/>
</dbReference>
<dbReference type="RefSeq" id="WP_185958693.1">
    <property type="nucleotide sequence ID" value="NZ_FXTK01000015.1"/>
</dbReference>
<dbReference type="SMART" id="SM00345">
    <property type="entry name" value="HTH_GNTR"/>
    <property type="match status" value="1"/>
</dbReference>
<dbReference type="Pfam" id="PF00392">
    <property type="entry name" value="GntR"/>
    <property type="match status" value="1"/>
</dbReference>
<accession>A0A521ERB5</accession>
<dbReference type="Pfam" id="PF07729">
    <property type="entry name" value="FCD"/>
    <property type="match status" value="1"/>
</dbReference>
<sequence length="229" mass="26096">MTHHDKHAGKSEPAEPSGTLAERLFEQLTEAILQGEIPLGSKLSEPLLARKYNVSRGPLREALHRLQERRLITRSANQGARVIEATPERLSELFEVREMLEGLAARSAAVNMSDEDRDALRQIIENHEAQLEGLKPEVHSALGTTDRDFHFRIAQASRNPLLIGLLCAELYPLLRLYRSRNDNPALRRRSAVEHRRIYDAIIDHDAEMAELMMRRHIASARVRRIEALL</sequence>
<dbReference type="InterPro" id="IPR036388">
    <property type="entry name" value="WH-like_DNA-bd_sf"/>
</dbReference>
<dbReference type="GO" id="GO:0003677">
    <property type="term" value="F:DNA binding"/>
    <property type="evidence" value="ECO:0007669"/>
    <property type="project" value="UniProtKB-KW"/>
</dbReference>
<keyword evidence="3" id="KW-0804">Transcription</keyword>
<evidence type="ECO:0000259" key="4">
    <source>
        <dbReference type="PROSITE" id="PS50949"/>
    </source>
</evidence>
<gene>
    <name evidence="5" type="ORF">SAMN06265221_1152</name>
</gene>
<evidence type="ECO:0000256" key="2">
    <source>
        <dbReference type="ARBA" id="ARBA00023125"/>
    </source>
</evidence>
<feature type="domain" description="HTH gntR-type" evidence="4">
    <location>
        <begin position="18"/>
        <end position="85"/>
    </location>
</feature>
<evidence type="ECO:0000256" key="3">
    <source>
        <dbReference type="ARBA" id="ARBA00023163"/>
    </source>
</evidence>
<dbReference type="SUPFAM" id="SSF48008">
    <property type="entry name" value="GntR ligand-binding domain-like"/>
    <property type="match status" value="1"/>
</dbReference>
<dbReference type="Gene3D" id="1.20.120.530">
    <property type="entry name" value="GntR ligand-binding domain-like"/>
    <property type="match status" value="1"/>
</dbReference>
<evidence type="ECO:0000313" key="6">
    <source>
        <dbReference type="Proteomes" id="UP000319014"/>
    </source>
</evidence>
<dbReference type="PANTHER" id="PTHR43537">
    <property type="entry name" value="TRANSCRIPTIONAL REGULATOR, GNTR FAMILY"/>
    <property type="match status" value="1"/>
</dbReference>
<keyword evidence="1" id="KW-0805">Transcription regulation</keyword>